<protein>
    <submittedName>
        <fullName evidence="9">Pre-mRNA splicing factor</fullName>
    </submittedName>
</protein>
<dbReference type="SMART" id="SM01410">
    <property type="entry name" value="DIM1"/>
    <property type="match status" value="1"/>
</dbReference>
<accession>J5TAD0</accession>
<evidence type="ECO:0000256" key="1">
    <source>
        <dbReference type="ARBA" id="ARBA00004123"/>
    </source>
</evidence>
<feature type="transmembrane region" description="Helical" evidence="8">
    <location>
        <begin position="297"/>
        <end position="315"/>
    </location>
</feature>
<evidence type="ECO:0000313" key="9">
    <source>
        <dbReference type="EMBL" id="EJT49971.1"/>
    </source>
</evidence>
<feature type="region of interest" description="Disordered" evidence="7">
    <location>
        <begin position="1"/>
        <end position="139"/>
    </location>
</feature>
<reference evidence="9 10" key="1">
    <citation type="journal article" date="2012" name="Eukaryot. Cell">
        <title>Draft genome sequence of CBS 2479, the standard type strain of Trichosporon asahii.</title>
        <authorList>
            <person name="Yang R.Y."/>
            <person name="Li H.T."/>
            <person name="Zhu H."/>
            <person name="Zhou G.P."/>
            <person name="Wang M."/>
            <person name="Wang L."/>
        </authorList>
    </citation>
    <scope>NUCLEOTIDE SEQUENCE [LARGE SCALE GENOMIC DNA]</scope>
    <source>
        <strain evidence="10">ATCC 90039 / CBS 2479 / JCM 2466 / KCTC 7840 / NCYC 2677 / UAMH 7654</strain>
    </source>
</reference>
<evidence type="ECO:0000256" key="4">
    <source>
        <dbReference type="ARBA" id="ARBA00022664"/>
    </source>
</evidence>
<organism evidence="9 10">
    <name type="scientific">Trichosporon asahii var. asahii (strain ATCC 90039 / CBS 2479 / JCM 2466 / KCTC 7840 / NBRC 103889/ NCYC 2677 / UAMH 7654)</name>
    <name type="common">Yeast</name>
    <dbReference type="NCBI Taxonomy" id="1186058"/>
    <lineage>
        <taxon>Eukaryota</taxon>
        <taxon>Fungi</taxon>
        <taxon>Dikarya</taxon>
        <taxon>Basidiomycota</taxon>
        <taxon>Agaricomycotina</taxon>
        <taxon>Tremellomycetes</taxon>
        <taxon>Trichosporonales</taxon>
        <taxon>Trichosporonaceae</taxon>
        <taxon>Trichosporon</taxon>
    </lineage>
</organism>
<feature type="compositionally biased region" description="Low complexity" evidence="7">
    <location>
        <begin position="7"/>
        <end position="26"/>
    </location>
</feature>
<dbReference type="GO" id="GO:0000398">
    <property type="term" value="P:mRNA splicing, via spliceosome"/>
    <property type="evidence" value="ECO:0007669"/>
    <property type="project" value="InterPro"/>
</dbReference>
<evidence type="ECO:0000256" key="6">
    <source>
        <dbReference type="ARBA" id="ARBA00023242"/>
    </source>
</evidence>
<feature type="transmembrane region" description="Helical" evidence="8">
    <location>
        <begin position="378"/>
        <end position="398"/>
    </location>
</feature>
<dbReference type="PANTHER" id="PTHR12052:SF5">
    <property type="entry name" value="THIOREDOXIN-LIKE PROTEIN 4A"/>
    <property type="match status" value="1"/>
</dbReference>
<dbReference type="Pfam" id="PF02966">
    <property type="entry name" value="DIM1"/>
    <property type="match status" value="1"/>
</dbReference>
<dbReference type="RefSeq" id="XP_014181264.1">
    <property type="nucleotide sequence ID" value="XM_014325789.1"/>
</dbReference>
<comment type="similarity">
    <text evidence="3">Belongs to the DIM1 family.</text>
</comment>
<evidence type="ECO:0000256" key="5">
    <source>
        <dbReference type="ARBA" id="ARBA00023187"/>
    </source>
</evidence>
<evidence type="ECO:0000256" key="8">
    <source>
        <dbReference type="SAM" id="Phobius"/>
    </source>
</evidence>
<feature type="transmembrane region" description="Helical" evidence="8">
    <location>
        <begin position="485"/>
        <end position="503"/>
    </location>
</feature>
<feature type="transmembrane region" description="Helical" evidence="8">
    <location>
        <begin position="354"/>
        <end position="372"/>
    </location>
</feature>
<feature type="transmembrane region" description="Helical" evidence="8">
    <location>
        <begin position="225"/>
        <end position="248"/>
    </location>
</feature>
<proteinExistence type="inferred from homology"/>
<dbReference type="InterPro" id="IPR011701">
    <property type="entry name" value="MFS"/>
</dbReference>
<feature type="compositionally biased region" description="Polar residues" evidence="7">
    <location>
        <begin position="128"/>
        <end position="139"/>
    </location>
</feature>
<dbReference type="GO" id="GO:0046540">
    <property type="term" value="C:U4/U6 x U5 tri-snRNP complex"/>
    <property type="evidence" value="ECO:0007669"/>
    <property type="project" value="InterPro"/>
</dbReference>
<keyword evidence="8" id="KW-0812">Transmembrane</keyword>
<feature type="transmembrane region" description="Helical" evidence="8">
    <location>
        <begin position="321"/>
        <end position="342"/>
    </location>
</feature>
<feature type="transmembrane region" description="Helical" evidence="8">
    <location>
        <begin position="454"/>
        <end position="473"/>
    </location>
</feature>
<dbReference type="Gene3D" id="1.20.1250.20">
    <property type="entry name" value="MFS general substrate transporter like domains"/>
    <property type="match status" value="1"/>
</dbReference>
<dbReference type="EMBL" id="ALBS01000141">
    <property type="protein sequence ID" value="EJT49971.1"/>
    <property type="molecule type" value="Genomic_DNA"/>
</dbReference>
<dbReference type="InterPro" id="IPR036259">
    <property type="entry name" value="MFS_trans_sf"/>
</dbReference>
<dbReference type="CDD" id="cd02954">
    <property type="entry name" value="DIM1"/>
    <property type="match status" value="1"/>
</dbReference>
<gene>
    <name evidence="9" type="ORF">A1Q1_00889</name>
</gene>
<keyword evidence="6" id="KW-0539">Nucleus</keyword>
<dbReference type="Pfam" id="PF07690">
    <property type="entry name" value="MFS_1"/>
    <property type="match status" value="1"/>
</dbReference>
<dbReference type="HOGENOM" id="CLU_377756_0_0_1"/>
<sequence length="734" mass="79024">MSKPSSRRASPAPSGASGATGATNSSHLQAPPAGIRTPSPGVPSLPPVFDDGDSVTSDHSEHEHGHPQALPEIRRGSSKKHHHSGILAPLARLASQHNTPADSAHTTAHSTPAHTPQPNPEDDAGLTRQASRMSQRSNRTFLDPAALINLPEPGDEVLDRRRERSGTVLSTHTLRREESNATTIQSVPEGGWEKTVDVETPEGKEEVAVNIQPDGHEIAYPDGGLAAWSVLLGGVCASFCAFGLAASVGAFQSYYHQDLLSSYSSSTIAWIGSAQAAICFSTCLFTGPLFDRFGPKPLLATGTFLLVLSFCLLSLCKEYYQIFLCHATLMAMGMDLMFIVPMGAVGQWFFLKRGLAFAGAIIWPAIVANLPQKIGFGWTMRVIALLMGFLGVTSTILIRTRLPPRSPGPFFWFKEFRNPVYLFVCLSFPFLVFSLFSFLTFIGTYGTVAGLGDLAPYLLMIVNGSSGFGRVFGGLAADRLGTYNVAFTGCAVMVILLFCWLAMKSAGAVIALCVLFGFASGAPVSLQGPMVTAAGIDPHLAGTLIGQSLLGQSIAQLTGPPIFGAIIGTGTNEEMLARFPGAIGFGAGCLALADTANPSLHSGWHVDQAILVEEDRVVCIRFGHDHDPECMAMDETLYAVSEKVQNFAITYLVDITEVPDFTKMYELYDPCTLMFFYRNKHIMIDLGTGNNNKINWAITDKQEMIDIIETVYRGASKGRGLVVAPKDYSTRHKY</sequence>
<evidence type="ECO:0000256" key="7">
    <source>
        <dbReference type="SAM" id="MobiDB-lite"/>
    </source>
</evidence>
<feature type="transmembrane region" description="Helical" evidence="8">
    <location>
        <begin position="509"/>
        <end position="526"/>
    </location>
</feature>
<keyword evidence="8" id="KW-1133">Transmembrane helix</keyword>
<feature type="compositionally biased region" description="Basic and acidic residues" evidence="7">
    <location>
        <begin position="56"/>
        <end position="66"/>
    </location>
</feature>
<keyword evidence="8" id="KW-0472">Membrane</keyword>
<keyword evidence="4" id="KW-0507">mRNA processing</keyword>
<dbReference type="GO" id="GO:0005681">
    <property type="term" value="C:spliceosomal complex"/>
    <property type="evidence" value="ECO:0007669"/>
    <property type="project" value="TreeGrafter"/>
</dbReference>
<evidence type="ECO:0000256" key="2">
    <source>
        <dbReference type="ARBA" id="ARBA00004141"/>
    </source>
</evidence>
<comment type="caution">
    <text evidence="9">The sequence shown here is derived from an EMBL/GenBank/DDBJ whole genome shotgun (WGS) entry which is preliminary data.</text>
</comment>
<dbReference type="Proteomes" id="UP000002748">
    <property type="component" value="Unassembled WGS sequence"/>
</dbReference>
<comment type="subcellular location">
    <subcellularLocation>
        <location evidence="2">Membrane</location>
        <topology evidence="2">Multi-pass membrane protein</topology>
    </subcellularLocation>
    <subcellularLocation>
        <location evidence="1">Nucleus</location>
    </subcellularLocation>
</comment>
<dbReference type="GO" id="GO:0005682">
    <property type="term" value="C:U5 snRNP"/>
    <property type="evidence" value="ECO:0007669"/>
    <property type="project" value="TreeGrafter"/>
</dbReference>
<dbReference type="VEuPathDB" id="FungiDB:A1Q1_00889"/>
<evidence type="ECO:0000313" key="10">
    <source>
        <dbReference type="Proteomes" id="UP000002748"/>
    </source>
</evidence>
<dbReference type="PANTHER" id="PTHR12052">
    <property type="entry name" value="THIOREDOXIN-LIKE PROTEN 4A, 4B"/>
    <property type="match status" value="1"/>
</dbReference>
<feature type="compositionally biased region" description="Low complexity" evidence="7">
    <location>
        <begin position="99"/>
        <end position="116"/>
    </location>
</feature>
<evidence type="ECO:0000256" key="3">
    <source>
        <dbReference type="ARBA" id="ARBA00008241"/>
    </source>
</evidence>
<keyword evidence="5" id="KW-0508">mRNA splicing</keyword>
<dbReference type="SUPFAM" id="SSF52833">
    <property type="entry name" value="Thioredoxin-like"/>
    <property type="match status" value="1"/>
</dbReference>
<dbReference type="GeneID" id="25984403"/>
<dbReference type="AlphaFoldDB" id="J5TAD0"/>
<dbReference type="GO" id="GO:0016020">
    <property type="term" value="C:membrane"/>
    <property type="evidence" value="ECO:0007669"/>
    <property type="project" value="UniProtKB-SubCell"/>
</dbReference>
<dbReference type="Gene3D" id="3.40.30.10">
    <property type="entry name" value="Glutaredoxin"/>
    <property type="match status" value="1"/>
</dbReference>
<dbReference type="SUPFAM" id="SSF103473">
    <property type="entry name" value="MFS general substrate transporter"/>
    <property type="match status" value="1"/>
</dbReference>
<feature type="transmembrane region" description="Helical" evidence="8">
    <location>
        <begin position="419"/>
        <end position="442"/>
    </location>
</feature>
<name>J5TAD0_TRIAS</name>
<dbReference type="InterPro" id="IPR004123">
    <property type="entry name" value="Dim1"/>
</dbReference>
<feature type="transmembrane region" description="Helical" evidence="8">
    <location>
        <begin position="268"/>
        <end position="290"/>
    </location>
</feature>
<dbReference type="InterPro" id="IPR036249">
    <property type="entry name" value="Thioredoxin-like_sf"/>
</dbReference>
<dbReference type="FunFam" id="3.40.30.10:FF:000004">
    <property type="entry name" value="Spliceosomal protein DIB1"/>
    <property type="match status" value="1"/>
</dbReference>
<dbReference type="GO" id="GO:0022857">
    <property type="term" value="F:transmembrane transporter activity"/>
    <property type="evidence" value="ECO:0007669"/>
    <property type="project" value="InterPro"/>
</dbReference>
<dbReference type="OrthoDB" id="6509908at2759"/>
<dbReference type="KEGG" id="tasa:A1Q1_00889"/>